<evidence type="ECO:0000313" key="1">
    <source>
        <dbReference type="EMBL" id="KAJ9096934.1"/>
    </source>
</evidence>
<evidence type="ECO:0000313" key="2">
    <source>
        <dbReference type="Proteomes" id="UP001241377"/>
    </source>
</evidence>
<organism evidence="1 2">
    <name type="scientific">Naganishia cerealis</name>
    <dbReference type="NCBI Taxonomy" id="610337"/>
    <lineage>
        <taxon>Eukaryota</taxon>
        <taxon>Fungi</taxon>
        <taxon>Dikarya</taxon>
        <taxon>Basidiomycota</taxon>
        <taxon>Agaricomycotina</taxon>
        <taxon>Tremellomycetes</taxon>
        <taxon>Filobasidiales</taxon>
        <taxon>Filobasidiaceae</taxon>
        <taxon>Naganishia</taxon>
    </lineage>
</organism>
<dbReference type="Proteomes" id="UP001241377">
    <property type="component" value="Unassembled WGS sequence"/>
</dbReference>
<gene>
    <name evidence="1" type="ORF">QFC19_007033</name>
</gene>
<accession>A0ACC2VCN8</accession>
<sequence length="842" mass="96798">MNDTPADRMGPQRVFGAQLALCLWIGVSSFVLFCFLRYKWPHIYAVRTFRKHAGSGIGSGIRPLPKKIFGWLSITWSITDDEVLQWSGLDAYVFLAFFRMGIRIFSFLAVLAVFILSPIRYYFTGNYDKDDVSWTKNTHLTAVLKSPKKNPDLSDDFPNYLWVYSIFVYVFSITVYIVLYDTSRVVLRTRQKYLAAQDSITDRTIRLEGIPKKLLDPHGGPERLRRFIENLGIGTVTDIKMIYDWSPFQQLFEKRNVVLHKLEELYAHHYGLVIDIYRPDVTPKVLPKLPIDSVLPLPLEGEARGKILKLAAELTSLNSQIREMQFLFDSETCTFRPGISSKTFLQTTSAFITMDSVASAQMAAQAVLDPRQYKLMVTLAPAPKDINWSYFALSYYRKLLRSYVVTFVIVLSYVFIFFLVTPITALLNVKTITKFWPALGDLISKSDWATTFVTGILPPLLVSLLNVLLPYFYKYLSTHQGFASNSDIELSTLLKNFFFVFFNLFLIFNVTGTFWDYLSYMKDTTKLAYQLAEKFKEVSLFYVDLILLQGLAMFPVRLLQLGDVVVSNVLGRIFLLRGIILKTSRDYRFYYYTPPIFDFGIQLPQHIFAFIIILTYSVVSTKIVVSGLVYFTLGYFVYKYQLVYNFVHPPHSTGKVWPMIFRRIVLGLILFQLFMCGTLALEGAVLLAVLCAPLIIVTLILSWNFERFYRPLSNFIALGAIQNPYDFDKMFGDDTSESTGLSKQSVGLLQESVPEGETTQLLPRQLRRRKSTVDEDREQFTDYTAPYLLDPLHGPWVGFEGEYISMVEYSGAEDLENGDTSVISTREEEMVVRRKLRLSEWE</sequence>
<proteinExistence type="predicted"/>
<reference evidence="1" key="1">
    <citation type="submission" date="2023-04" db="EMBL/GenBank/DDBJ databases">
        <title>Draft Genome sequencing of Naganishia species isolated from polar environments using Oxford Nanopore Technology.</title>
        <authorList>
            <person name="Leo P."/>
            <person name="Venkateswaran K."/>
        </authorList>
    </citation>
    <scope>NUCLEOTIDE SEQUENCE</scope>
    <source>
        <strain evidence="1">MNA-CCFEE 5261</strain>
    </source>
</reference>
<dbReference type="EMBL" id="JASBWR010000090">
    <property type="protein sequence ID" value="KAJ9096934.1"/>
    <property type="molecule type" value="Genomic_DNA"/>
</dbReference>
<name>A0ACC2VCN8_9TREE</name>
<keyword evidence="2" id="KW-1185">Reference proteome</keyword>
<comment type="caution">
    <text evidence="1">The sequence shown here is derived from an EMBL/GenBank/DDBJ whole genome shotgun (WGS) entry which is preliminary data.</text>
</comment>
<protein>
    <submittedName>
        <fullName evidence="1">Uncharacterized protein</fullName>
    </submittedName>
</protein>